<accession>A0AC61NPT7</accession>
<evidence type="ECO:0000313" key="2">
    <source>
        <dbReference type="Proteomes" id="UP000826212"/>
    </source>
</evidence>
<evidence type="ECO:0000313" key="1">
    <source>
        <dbReference type="EMBL" id="QZE14667.1"/>
    </source>
</evidence>
<keyword evidence="2" id="KW-1185">Reference proteome</keyword>
<gene>
    <name evidence="1" type="ORF">K4L44_01990</name>
</gene>
<organism evidence="1 2">
    <name type="scientific">Halosquirtibacter laminarini</name>
    <dbReference type="NCBI Taxonomy" id="3374600"/>
    <lineage>
        <taxon>Bacteria</taxon>
        <taxon>Pseudomonadati</taxon>
        <taxon>Bacteroidota</taxon>
        <taxon>Bacteroidia</taxon>
        <taxon>Marinilabiliales</taxon>
        <taxon>Prolixibacteraceae</taxon>
        <taxon>Halosquirtibacter</taxon>
    </lineage>
</organism>
<reference evidence="1" key="1">
    <citation type="submission" date="2021-08" db="EMBL/GenBank/DDBJ databases">
        <title>Novel anaerobic bacterium isolated from sea squirt in East Sea, Republic of Korea.</title>
        <authorList>
            <person name="Nguyen T.H."/>
            <person name="Li Z."/>
            <person name="Lee Y.-J."/>
            <person name="Ko J."/>
            <person name="Kim S.-G."/>
        </authorList>
    </citation>
    <scope>NUCLEOTIDE SEQUENCE</scope>
    <source>
        <strain evidence="1">KCTC 25031</strain>
    </source>
</reference>
<dbReference type="Proteomes" id="UP000826212">
    <property type="component" value="Chromosome"/>
</dbReference>
<protein>
    <submittedName>
        <fullName evidence="1">DUF4251 domain-containing protein</fullName>
    </submittedName>
</protein>
<dbReference type="EMBL" id="CP081303">
    <property type="protein sequence ID" value="QZE14667.1"/>
    <property type="molecule type" value="Genomic_DNA"/>
</dbReference>
<name>A0AC61NPT7_9BACT</name>
<proteinExistence type="predicted"/>
<sequence>MKIKIFAVIVLMFSLLVPSSAQTRKEKKDKEYKELLNQLTTGKFKLDATRVIFNKGTRNVQGEGYFLKMKGDSIEAYLPFFGRAYQVDYNGGGAIEMDSPISKLDIKNIDKKRRVKVSLKVKNSVDTYDIHLTLFHEGGTIIINSNKRSSITYDADLTFEMKDNSKK</sequence>